<dbReference type="GO" id="GO:0005829">
    <property type="term" value="C:cytosol"/>
    <property type="evidence" value="ECO:0007669"/>
    <property type="project" value="TreeGrafter"/>
</dbReference>
<evidence type="ECO:0000313" key="13">
    <source>
        <dbReference type="EMBL" id="MBC8584067.1"/>
    </source>
</evidence>
<dbReference type="GO" id="GO:0046872">
    <property type="term" value="F:metal ion binding"/>
    <property type="evidence" value="ECO:0007669"/>
    <property type="project" value="UniProtKB-KW"/>
</dbReference>
<dbReference type="RefSeq" id="WP_262393923.1">
    <property type="nucleotide sequence ID" value="NZ_JACRTD010000001.1"/>
</dbReference>
<dbReference type="InterPro" id="IPR006073">
    <property type="entry name" value="GTP-bd"/>
</dbReference>
<dbReference type="PROSITE" id="PS51706">
    <property type="entry name" value="G_ENGB"/>
    <property type="match status" value="1"/>
</dbReference>
<name>A0A926IBG4_9FIRM</name>
<evidence type="ECO:0000256" key="10">
    <source>
        <dbReference type="HAMAP-Rule" id="MF_00321"/>
    </source>
</evidence>
<dbReference type="EMBL" id="JACRTD010000001">
    <property type="protein sequence ID" value="MBC8584067.1"/>
    <property type="molecule type" value="Genomic_DNA"/>
</dbReference>
<dbReference type="InterPro" id="IPR019987">
    <property type="entry name" value="GTP-bd_ribosome_bio_YsxC"/>
</dbReference>
<evidence type="ECO:0000256" key="1">
    <source>
        <dbReference type="ARBA" id="ARBA00001946"/>
    </source>
</evidence>
<dbReference type="Pfam" id="PF01926">
    <property type="entry name" value="MMR_HSR1"/>
    <property type="match status" value="1"/>
</dbReference>
<keyword evidence="5 10" id="KW-0547">Nucleotide-binding</keyword>
<keyword evidence="9 10" id="KW-0131">Cell cycle</keyword>
<evidence type="ECO:0000256" key="2">
    <source>
        <dbReference type="ARBA" id="ARBA00009638"/>
    </source>
</evidence>
<dbReference type="InterPro" id="IPR027417">
    <property type="entry name" value="P-loop_NTPase"/>
</dbReference>
<evidence type="ECO:0000259" key="12">
    <source>
        <dbReference type="PROSITE" id="PS51706"/>
    </source>
</evidence>
<keyword evidence="14" id="KW-1185">Reference proteome</keyword>
<keyword evidence="3 10" id="KW-0132">Cell division</keyword>
<comment type="function">
    <text evidence="10">Necessary for normal cell division and for the maintenance of normal septation.</text>
</comment>
<evidence type="ECO:0000256" key="3">
    <source>
        <dbReference type="ARBA" id="ARBA00022618"/>
    </source>
</evidence>
<organism evidence="13 14">
    <name type="scientific">Youxingia wuxianensis</name>
    <dbReference type="NCBI Taxonomy" id="2763678"/>
    <lineage>
        <taxon>Bacteria</taxon>
        <taxon>Bacillati</taxon>
        <taxon>Bacillota</taxon>
        <taxon>Clostridia</taxon>
        <taxon>Eubacteriales</taxon>
        <taxon>Oscillospiraceae</taxon>
        <taxon>Youxingia</taxon>
    </lineage>
</organism>
<evidence type="ECO:0000256" key="4">
    <source>
        <dbReference type="ARBA" id="ARBA00022723"/>
    </source>
</evidence>
<dbReference type="Gene3D" id="3.40.50.300">
    <property type="entry name" value="P-loop containing nucleotide triphosphate hydrolases"/>
    <property type="match status" value="1"/>
</dbReference>
<evidence type="ECO:0000256" key="9">
    <source>
        <dbReference type="ARBA" id="ARBA00023306"/>
    </source>
</evidence>
<keyword evidence="6" id="KW-0460">Magnesium</keyword>
<dbReference type="AlphaFoldDB" id="A0A926IBG4"/>
<sequence length="222" mass="25790">MNYHNVQFEAAFGTSRQLPKSSLPEIAFSGRSNVGKSSMINKVFNRKQLARVSSMPGKTATINFFRVDDIRFADLPGYGYAKVSKSEKRRWAELIEGYFHQDRNLYMVFQLIDIRHKPTADDLTMLNFLIDEELPFVIILTKRDKLSKRQFEERMKAFQEEIPYADQITMIPFSAQTGEGVEQIKEIVNEIERDAIEYMQQDISEEQEISSGYADELDDTFE</sequence>
<comment type="similarity">
    <text evidence="2 10">Belongs to the TRAFAC class TrmE-Era-EngA-EngB-Septin-like GTPase superfamily. EngB GTPase family.</text>
</comment>
<keyword evidence="7 10" id="KW-0342">GTP-binding</keyword>
<dbReference type="Proteomes" id="UP000623678">
    <property type="component" value="Unassembled WGS sequence"/>
</dbReference>
<comment type="caution">
    <text evidence="13">The sequence shown here is derived from an EMBL/GenBank/DDBJ whole genome shotgun (WGS) entry which is preliminary data.</text>
</comment>
<keyword evidence="4" id="KW-0479">Metal-binding</keyword>
<dbReference type="GO" id="GO:0005525">
    <property type="term" value="F:GTP binding"/>
    <property type="evidence" value="ECO:0007669"/>
    <property type="project" value="UniProtKB-UniRule"/>
</dbReference>
<keyword evidence="8 10" id="KW-0717">Septation</keyword>
<evidence type="ECO:0000256" key="11">
    <source>
        <dbReference type="SAM" id="MobiDB-lite"/>
    </source>
</evidence>
<dbReference type="PANTHER" id="PTHR11649">
    <property type="entry name" value="MSS1/TRME-RELATED GTP-BINDING PROTEIN"/>
    <property type="match status" value="1"/>
</dbReference>
<dbReference type="CDD" id="cd01876">
    <property type="entry name" value="YihA_EngB"/>
    <property type="match status" value="1"/>
</dbReference>
<proteinExistence type="inferred from homology"/>
<evidence type="ECO:0000256" key="8">
    <source>
        <dbReference type="ARBA" id="ARBA00023210"/>
    </source>
</evidence>
<reference evidence="13" key="1">
    <citation type="submission" date="2020-08" db="EMBL/GenBank/DDBJ databases">
        <title>Genome public.</title>
        <authorList>
            <person name="Liu C."/>
            <person name="Sun Q."/>
        </authorList>
    </citation>
    <scope>NUCLEOTIDE SEQUENCE</scope>
    <source>
        <strain evidence="13">NSJ-64</strain>
    </source>
</reference>
<dbReference type="InterPro" id="IPR030393">
    <property type="entry name" value="G_ENGB_dom"/>
</dbReference>
<evidence type="ECO:0000313" key="14">
    <source>
        <dbReference type="Proteomes" id="UP000623678"/>
    </source>
</evidence>
<dbReference type="GO" id="GO:0000917">
    <property type="term" value="P:division septum assembly"/>
    <property type="evidence" value="ECO:0007669"/>
    <property type="project" value="UniProtKB-KW"/>
</dbReference>
<feature type="domain" description="EngB-type G" evidence="12">
    <location>
        <begin position="22"/>
        <end position="194"/>
    </location>
</feature>
<dbReference type="PANTHER" id="PTHR11649:SF13">
    <property type="entry name" value="ENGB-TYPE G DOMAIN-CONTAINING PROTEIN"/>
    <property type="match status" value="1"/>
</dbReference>
<evidence type="ECO:0000256" key="7">
    <source>
        <dbReference type="ARBA" id="ARBA00023134"/>
    </source>
</evidence>
<comment type="cofactor">
    <cofactor evidence="1">
        <name>Mg(2+)</name>
        <dbReference type="ChEBI" id="CHEBI:18420"/>
    </cofactor>
</comment>
<dbReference type="FunFam" id="3.40.50.300:FF:000098">
    <property type="entry name" value="Probable GTP-binding protein EngB"/>
    <property type="match status" value="1"/>
</dbReference>
<feature type="region of interest" description="Disordered" evidence="11">
    <location>
        <begin position="202"/>
        <end position="222"/>
    </location>
</feature>
<evidence type="ECO:0000256" key="5">
    <source>
        <dbReference type="ARBA" id="ARBA00022741"/>
    </source>
</evidence>
<evidence type="ECO:0000256" key="6">
    <source>
        <dbReference type="ARBA" id="ARBA00022842"/>
    </source>
</evidence>
<accession>A0A926IBG4</accession>
<protein>
    <recommendedName>
        <fullName evidence="10">Probable GTP-binding protein EngB</fullName>
    </recommendedName>
</protein>
<gene>
    <name evidence="10" type="primary">engB</name>
    <name evidence="13" type="ORF">H8705_00520</name>
</gene>
<dbReference type="SUPFAM" id="SSF52540">
    <property type="entry name" value="P-loop containing nucleoside triphosphate hydrolases"/>
    <property type="match status" value="1"/>
</dbReference>
<dbReference type="HAMAP" id="MF_00321">
    <property type="entry name" value="GTPase_EngB"/>
    <property type="match status" value="1"/>
</dbReference>
<dbReference type="NCBIfam" id="TIGR03598">
    <property type="entry name" value="GTPase_YsxC"/>
    <property type="match status" value="1"/>
</dbReference>